<dbReference type="InterPro" id="IPR027785">
    <property type="entry name" value="UvrD-like_helicase_C"/>
</dbReference>
<feature type="region of interest" description="Disordered" evidence="3">
    <location>
        <begin position="399"/>
        <end position="449"/>
    </location>
</feature>
<dbReference type="SUPFAM" id="SSF52540">
    <property type="entry name" value="P-loop containing nucleoside triphosphate hydrolases"/>
    <property type="match status" value="2"/>
</dbReference>
<dbReference type="CDD" id="cd17933">
    <property type="entry name" value="DEXSc_RecD-like"/>
    <property type="match status" value="1"/>
</dbReference>
<dbReference type="InterPro" id="IPR050534">
    <property type="entry name" value="Coronavir_polyprotein_1ab"/>
</dbReference>
<evidence type="ECO:0000313" key="7">
    <source>
        <dbReference type="Proteomes" id="UP000472270"/>
    </source>
</evidence>
<accession>A0A673L2E0</accession>
<sequence length="1020" mass="116067">SWIQPPIATLRELTLTGYIRSDGVDFQSNQDDVEIENEEEEIEPEFLDMNEVNCVSSGGKIFKTSMPALKEVLLVTGNRTYKVTGQFHLCDPWWKVTCRVNRGRHRFFTLRSSYPSYSLRTNLRSEGRSLVSLFLKECEADPLFVNMFMEWLPNDTDVEPVNVLDVLKDFEVSAPEHKAVAEQLKSNVINSVAWTRVRVASMYPQIMKYFPTLLPGQFMEIISNGKMKNTQDTTEETPQQQSNTDLLENLEKLIENDVWKLGFSYIMFKEFRMIRCEAKMKSFELCNLLRRIPEVQQNALQLYEKLKHYCRETGSTYIEQKMLLEKMQQWKIAFEGALFLNEQEVLIKENNKVALHNLFSYEIDIAECLRALVEGDPWKIHLDVRKVLQRAAMERLTGKACDARTSTSEQNDMEQGIGCKQKDEAQPGSSSMDHNGGMASHCDSPQSPVSETIIKRDDSYFDSNDSTYSDIDPSTTELDPDQVRAAEMMCANPVTVISGKGGCGKTTLVSLVFKAAVQKQTSKSDSDEKPPVEVLLTAPTGRAASLLTKRTGFTAYTVHQVLWSFMNAKKDQSGNPQEWMFSKVRVLVVDEGSLVSVQILHSILSMLTKHSKLQKFIILGDVRQLPSIEPGSTLCDLFEGLQKVRWAIEMRTNHRAESELIVRNAVLISEMGKRMSYHPLEFDAIIKMTNPSTVPSDKGFIFVQISEKNDALEEAIQFLLEKAPGLKDHRSSQIVAFMRKDCQEINELCCNHYSRHSTMTPEKKICFQMGDKVCCTKNGYISDKDDENMQEEPAHDAAGTSQDIPSTQRKNERMKENRQRMCNGEIFFIIGDVTEVDMGARRKTRYLTLDDKNGRVVTSKYSELQRECKLRHAWARTIHTFQGSEAETIVYVLGSCGENWQHVYTAVTRGQKRVYVVGRERNLKRAIVKKITPRNTRLRGRVKEIVAQQGPKDSFAQSDCRQSHVETPVNHGPSQSTPVASKRPAQSDPCTTQSKLMKQTTSEEPLLDKDSHSHKEHVCS</sequence>
<reference evidence="6" key="2">
    <citation type="submission" date="2025-09" db="UniProtKB">
        <authorList>
            <consortium name="Ensembl"/>
        </authorList>
    </citation>
    <scope>IDENTIFICATION</scope>
</reference>
<dbReference type="GO" id="GO:0017116">
    <property type="term" value="F:single-stranded DNA helicase activity"/>
    <property type="evidence" value="ECO:0007669"/>
    <property type="project" value="TreeGrafter"/>
</dbReference>
<feature type="compositionally biased region" description="Basic and acidic residues" evidence="3">
    <location>
        <begin position="1006"/>
        <end position="1020"/>
    </location>
</feature>
<reference evidence="6" key="1">
    <citation type="submission" date="2025-08" db="UniProtKB">
        <authorList>
            <consortium name="Ensembl"/>
        </authorList>
    </citation>
    <scope>IDENTIFICATION</scope>
</reference>
<dbReference type="GO" id="GO:0005524">
    <property type="term" value="F:ATP binding"/>
    <property type="evidence" value="ECO:0007669"/>
    <property type="project" value="UniProtKB-KW"/>
</dbReference>
<dbReference type="AlphaFoldDB" id="A0A673L2E0"/>
<dbReference type="Pfam" id="PF13538">
    <property type="entry name" value="UvrD_C_2"/>
    <property type="match status" value="1"/>
</dbReference>
<dbReference type="Pfam" id="PF13604">
    <property type="entry name" value="AAA_30"/>
    <property type="match status" value="1"/>
</dbReference>
<feature type="domain" description="UvrD-like helicase C-terminal" evidence="4">
    <location>
        <begin position="872"/>
        <end position="917"/>
    </location>
</feature>
<dbReference type="Ensembl" id="ENSSRHT00000074383.1">
    <property type="protein sequence ID" value="ENSSRHP00000072401.1"/>
    <property type="gene ID" value="ENSSRHG00000036004.1"/>
</dbReference>
<evidence type="ECO:0000259" key="4">
    <source>
        <dbReference type="Pfam" id="PF13538"/>
    </source>
</evidence>
<dbReference type="Gene3D" id="3.40.50.300">
    <property type="entry name" value="P-loop containing nucleotide triphosphate hydrolases"/>
    <property type="match status" value="2"/>
</dbReference>
<proteinExistence type="predicted"/>
<dbReference type="Proteomes" id="UP000472270">
    <property type="component" value="Unassembled WGS sequence"/>
</dbReference>
<dbReference type="GO" id="GO:2000042">
    <property type="term" value="P:negative regulation of double-strand break repair via homologous recombination"/>
    <property type="evidence" value="ECO:0007669"/>
    <property type="project" value="TreeGrafter"/>
</dbReference>
<evidence type="ECO:0000313" key="6">
    <source>
        <dbReference type="Ensembl" id="ENSSRHP00000072401.1"/>
    </source>
</evidence>
<evidence type="ECO:0000259" key="5">
    <source>
        <dbReference type="Pfam" id="PF25894"/>
    </source>
</evidence>
<keyword evidence="2" id="KW-0067">ATP-binding</keyword>
<feature type="compositionally biased region" description="Polar residues" evidence="3">
    <location>
        <begin position="988"/>
        <end position="1003"/>
    </location>
</feature>
<feature type="region of interest" description="Disordered" evidence="3">
    <location>
        <begin position="785"/>
        <end position="817"/>
    </location>
</feature>
<dbReference type="InterPro" id="IPR058839">
    <property type="entry name" value="WHD_HELB"/>
</dbReference>
<organism evidence="6 7">
    <name type="scientific">Sinocyclocheilus rhinocerous</name>
    <dbReference type="NCBI Taxonomy" id="307959"/>
    <lineage>
        <taxon>Eukaryota</taxon>
        <taxon>Metazoa</taxon>
        <taxon>Chordata</taxon>
        <taxon>Craniata</taxon>
        <taxon>Vertebrata</taxon>
        <taxon>Euteleostomi</taxon>
        <taxon>Actinopterygii</taxon>
        <taxon>Neopterygii</taxon>
        <taxon>Teleostei</taxon>
        <taxon>Ostariophysi</taxon>
        <taxon>Cypriniformes</taxon>
        <taxon>Cyprinidae</taxon>
        <taxon>Cyprininae</taxon>
        <taxon>Sinocyclocheilus</taxon>
    </lineage>
</organism>
<feature type="region of interest" description="Disordered" evidence="3">
    <location>
        <begin position="947"/>
        <end position="1020"/>
    </location>
</feature>
<name>A0A673L2E0_9TELE</name>
<evidence type="ECO:0000256" key="3">
    <source>
        <dbReference type="SAM" id="MobiDB-lite"/>
    </source>
</evidence>
<gene>
    <name evidence="6" type="primary">LOC107757213</name>
</gene>
<evidence type="ECO:0000256" key="2">
    <source>
        <dbReference type="ARBA" id="ARBA00022840"/>
    </source>
</evidence>
<keyword evidence="7" id="KW-1185">Reference proteome</keyword>
<keyword evidence="1" id="KW-0547">Nucleotide-binding</keyword>
<dbReference type="PANTHER" id="PTHR43788">
    <property type="entry name" value="DNA2/NAM7 HELICASE FAMILY MEMBER"/>
    <property type="match status" value="1"/>
</dbReference>
<protein>
    <submittedName>
        <fullName evidence="6">DNA helicase B-like</fullName>
    </submittedName>
</protein>
<dbReference type="PANTHER" id="PTHR43788:SF6">
    <property type="entry name" value="DNA HELICASE B"/>
    <property type="match status" value="1"/>
</dbReference>
<dbReference type="CDD" id="cd18809">
    <property type="entry name" value="SF1_C_RecD"/>
    <property type="match status" value="1"/>
</dbReference>
<dbReference type="Gene3D" id="2.30.30.940">
    <property type="match status" value="1"/>
</dbReference>
<dbReference type="InterPro" id="IPR027417">
    <property type="entry name" value="P-loop_NTPase"/>
</dbReference>
<evidence type="ECO:0000256" key="1">
    <source>
        <dbReference type="ARBA" id="ARBA00022741"/>
    </source>
</evidence>
<feature type="compositionally biased region" description="Polar residues" evidence="3">
    <location>
        <begin position="799"/>
        <end position="808"/>
    </location>
</feature>
<dbReference type="Pfam" id="PF25894">
    <property type="entry name" value="WHD_HELB"/>
    <property type="match status" value="1"/>
</dbReference>
<feature type="domain" description="DNA helicase B winged helix" evidence="5">
    <location>
        <begin position="250"/>
        <end position="355"/>
    </location>
</feature>